<feature type="domain" description="Solute-binding protein family 5" evidence="6">
    <location>
        <begin position="78"/>
        <end position="462"/>
    </location>
</feature>
<dbReference type="FunFam" id="3.10.105.10:FF:000001">
    <property type="entry name" value="Oligopeptide ABC transporter, oligopeptide-binding protein"/>
    <property type="match status" value="1"/>
</dbReference>
<dbReference type="Gene3D" id="3.90.76.10">
    <property type="entry name" value="Dipeptide-binding Protein, Domain 1"/>
    <property type="match status" value="1"/>
</dbReference>
<accession>A0A0B3VJW9</accession>
<keyword evidence="8" id="KW-1185">Reference proteome</keyword>
<dbReference type="EMBL" id="JWHR01000093">
    <property type="protein sequence ID" value="KHS57076.1"/>
    <property type="molecule type" value="Genomic_DNA"/>
</dbReference>
<evidence type="ECO:0000256" key="4">
    <source>
        <dbReference type="ARBA" id="ARBA00022729"/>
    </source>
</evidence>
<reference evidence="7 8" key="1">
    <citation type="submission" date="2014-12" db="EMBL/GenBank/DDBJ databases">
        <title>Draft genome sequence of Terrisporobacter sp. 08-306576, isolated from the blood culture of a bacteremia patient.</title>
        <authorList>
            <person name="Lund L.C."/>
            <person name="Sydenham T.V."/>
            <person name="Hogh S.V."/>
            <person name="Skov M.N."/>
            <person name="Kemp M."/>
            <person name="Justesen U.S."/>
        </authorList>
    </citation>
    <scope>NUCLEOTIDE SEQUENCE [LARGE SCALE GENOMIC DNA]</scope>
    <source>
        <strain evidence="7 8">08-306576</strain>
    </source>
</reference>
<name>A0A0B3VJW9_9FIRM</name>
<dbReference type="Proteomes" id="UP000031189">
    <property type="component" value="Unassembled WGS sequence"/>
</dbReference>
<evidence type="ECO:0000256" key="3">
    <source>
        <dbReference type="ARBA" id="ARBA00022448"/>
    </source>
</evidence>
<dbReference type="STRING" id="1577792.QX51_10310"/>
<dbReference type="InterPro" id="IPR030678">
    <property type="entry name" value="Peptide/Ni-bd"/>
</dbReference>
<dbReference type="PANTHER" id="PTHR30290">
    <property type="entry name" value="PERIPLASMIC BINDING COMPONENT OF ABC TRANSPORTER"/>
    <property type="match status" value="1"/>
</dbReference>
<dbReference type="InterPro" id="IPR000914">
    <property type="entry name" value="SBP_5_dom"/>
</dbReference>
<keyword evidence="4 5" id="KW-0732">Signal</keyword>
<protein>
    <submittedName>
        <fullName evidence="7">Peptide ABC transporter</fullName>
    </submittedName>
</protein>
<dbReference type="Gene3D" id="3.10.105.10">
    <property type="entry name" value="Dipeptide-binding Protein, Domain 3"/>
    <property type="match status" value="1"/>
</dbReference>
<feature type="chain" id="PRO_5039596732" evidence="5">
    <location>
        <begin position="23"/>
        <end position="539"/>
    </location>
</feature>
<evidence type="ECO:0000256" key="2">
    <source>
        <dbReference type="ARBA" id="ARBA00005695"/>
    </source>
</evidence>
<dbReference type="InterPro" id="IPR023765">
    <property type="entry name" value="SBP_5_CS"/>
</dbReference>
<dbReference type="GO" id="GO:0030288">
    <property type="term" value="C:outer membrane-bounded periplasmic space"/>
    <property type="evidence" value="ECO:0007669"/>
    <property type="project" value="UniProtKB-ARBA"/>
</dbReference>
<dbReference type="PANTHER" id="PTHR30290:SF79">
    <property type="entry name" value="DIPEPTIDE-BINDING PROTEIN DPPE"/>
    <property type="match status" value="1"/>
</dbReference>
<evidence type="ECO:0000313" key="8">
    <source>
        <dbReference type="Proteomes" id="UP000031189"/>
    </source>
</evidence>
<dbReference type="RefSeq" id="WP_039679834.1">
    <property type="nucleotide sequence ID" value="NZ_JAWGXO010000003.1"/>
</dbReference>
<sequence>MKFKKKLAVLLASTLAISTALVGCSSTGGDSSGGVEINVNVGPEPATIDPAKNSAVDGATLINHAFEGLMKLDKDNKIVEGQAAKYEVNKDETVYTFTLRDDAKWSDGEPVKAEDFVYSWQRLVNPKTGADYNYMIDMVKNANEIMAGKKKPEELGIKALDEKTVEVTLATPTPYFLEVCAFPATFPVRKDVVEANADTWSTDPKTYIGNGPYVLKEWEHQAKMTYVKNENYYDLDKLGPDTINFVLMEDKNTILSAFKNGEILFGDDLPSEEIDAMKDKGLEIEKQLGTYFLSINVNKEGLDNVKVREALSLAIDRDYIVEKVAKGGQIPADSFVATGLTDADGKTEFHENAKKWYDVKDYKGNVEKAKKLLKEAGYENGKGLPSIELMCNPGHEPIMEAVQNMWKENLGVNSTISSQDWNVFLETRKQGDFQVARDGWLGDYNDPISFIDMWITGGGNNNAQWSNKEYDKLVSEIKATTDSKERYAKMHEAEDILAKDMPIIPLYYYTDLYIISDKLEGMYTSPLGYKYFMYCKVTE</sequence>
<dbReference type="PROSITE" id="PS01040">
    <property type="entry name" value="SBP_BACTERIAL_5"/>
    <property type="match status" value="1"/>
</dbReference>
<dbReference type="AlphaFoldDB" id="A0A0B3VJW9"/>
<gene>
    <name evidence="7" type="ORF">QX51_10310</name>
</gene>
<feature type="signal peptide" evidence="5">
    <location>
        <begin position="1"/>
        <end position="22"/>
    </location>
</feature>
<dbReference type="FunFam" id="3.90.76.10:FF:000001">
    <property type="entry name" value="Oligopeptide ABC transporter substrate-binding protein"/>
    <property type="match status" value="1"/>
</dbReference>
<comment type="subcellular location">
    <subcellularLocation>
        <location evidence="1">Cell membrane</location>
        <topology evidence="1">Lipid-anchor</topology>
    </subcellularLocation>
</comment>
<dbReference type="OrthoDB" id="9801912at2"/>
<dbReference type="SUPFAM" id="SSF53850">
    <property type="entry name" value="Periplasmic binding protein-like II"/>
    <property type="match status" value="1"/>
</dbReference>
<comment type="caution">
    <text evidence="7">The sequence shown here is derived from an EMBL/GenBank/DDBJ whole genome shotgun (WGS) entry which is preliminary data.</text>
</comment>
<evidence type="ECO:0000256" key="1">
    <source>
        <dbReference type="ARBA" id="ARBA00004193"/>
    </source>
</evidence>
<dbReference type="GO" id="GO:0015833">
    <property type="term" value="P:peptide transport"/>
    <property type="evidence" value="ECO:0007669"/>
    <property type="project" value="TreeGrafter"/>
</dbReference>
<organism evidence="7 8">
    <name type="scientific">Terrisporobacter othiniensis</name>
    <dbReference type="NCBI Taxonomy" id="1577792"/>
    <lineage>
        <taxon>Bacteria</taxon>
        <taxon>Bacillati</taxon>
        <taxon>Bacillota</taxon>
        <taxon>Clostridia</taxon>
        <taxon>Peptostreptococcales</taxon>
        <taxon>Peptostreptococcaceae</taxon>
        <taxon>Terrisporobacter</taxon>
    </lineage>
</organism>
<dbReference type="Gene3D" id="3.40.190.10">
    <property type="entry name" value="Periplasmic binding protein-like II"/>
    <property type="match status" value="1"/>
</dbReference>
<dbReference type="CDD" id="cd08504">
    <property type="entry name" value="PBP2_OppA"/>
    <property type="match status" value="1"/>
</dbReference>
<dbReference type="InterPro" id="IPR039424">
    <property type="entry name" value="SBP_5"/>
</dbReference>
<dbReference type="PIRSF" id="PIRSF002741">
    <property type="entry name" value="MppA"/>
    <property type="match status" value="1"/>
</dbReference>
<comment type="similarity">
    <text evidence="2">Belongs to the bacterial solute-binding protein 5 family.</text>
</comment>
<dbReference type="GO" id="GO:1904680">
    <property type="term" value="F:peptide transmembrane transporter activity"/>
    <property type="evidence" value="ECO:0007669"/>
    <property type="project" value="TreeGrafter"/>
</dbReference>
<dbReference type="GO" id="GO:0043190">
    <property type="term" value="C:ATP-binding cassette (ABC) transporter complex"/>
    <property type="evidence" value="ECO:0007669"/>
    <property type="project" value="InterPro"/>
</dbReference>
<evidence type="ECO:0000313" key="7">
    <source>
        <dbReference type="EMBL" id="KHS57076.1"/>
    </source>
</evidence>
<keyword evidence="3" id="KW-0813">Transport</keyword>
<evidence type="ECO:0000256" key="5">
    <source>
        <dbReference type="SAM" id="SignalP"/>
    </source>
</evidence>
<evidence type="ECO:0000259" key="6">
    <source>
        <dbReference type="Pfam" id="PF00496"/>
    </source>
</evidence>
<dbReference type="PROSITE" id="PS51257">
    <property type="entry name" value="PROKAR_LIPOPROTEIN"/>
    <property type="match status" value="1"/>
</dbReference>
<dbReference type="Pfam" id="PF00496">
    <property type="entry name" value="SBP_bac_5"/>
    <property type="match status" value="1"/>
</dbReference>
<proteinExistence type="inferred from homology"/>